<keyword evidence="2" id="KW-1133">Transmembrane helix</keyword>
<reference evidence="4 5" key="1">
    <citation type="submission" date="2016-08" db="EMBL/GenBank/DDBJ databases">
        <authorList>
            <person name="Seilhamer J.J."/>
        </authorList>
    </citation>
    <scope>NUCLEOTIDE SEQUENCE [LARGE SCALE GENOMIC DNA]</scope>
    <source>
        <strain evidence="4 5">KCTC 42603</strain>
    </source>
</reference>
<dbReference type="PANTHER" id="PTHR38687">
    <property type="entry name" value="CELL DIVISION PROTEIN DEDD-RELATED"/>
    <property type="match status" value="1"/>
</dbReference>
<keyword evidence="5" id="KW-1185">Reference proteome</keyword>
<keyword evidence="4" id="KW-0132">Cell division</keyword>
<evidence type="ECO:0000259" key="3">
    <source>
        <dbReference type="PROSITE" id="PS51724"/>
    </source>
</evidence>
<feature type="transmembrane region" description="Helical" evidence="2">
    <location>
        <begin position="35"/>
        <end position="54"/>
    </location>
</feature>
<dbReference type="AlphaFoldDB" id="A0A1E7Z939"/>
<evidence type="ECO:0000313" key="4">
    <source>
        <dbReference type="EMBL" id="OFC70046.1"/>
    </source>
</evidence>
<dbReference type="OrthoDB" id="8558195at2"/>
<feature type="region of interest" description="Disordered" evidence="1">
    <location>
        <begin position="1"/>
        <end position="29"/>
    </location>
</feature>
<dbReference type="Pfam" id="PF05036">
    <property type="entry name" value="SPOR"/>
    <property type="match status" value="1"/>
</dbReference>
<accession>A0A1E7Z939</accession>
<evidence type="ECO:0000256" key="1">
    <source>
        <dbReference type="SAM" id="MobiDB-lite"/>
    </source>
</evidence>
<dbReference type="Proteomes" id="UP000175691">
    <property type="component" value="Unassembled WGS sequence"/>
</dbReference>
<proteinExistence type="predicted"/>
<dbReference type="STRING" id="1656094.BFC18_15495"/>
<gene>
    <name evidence="4" type="ORF">BFC18_15495</name>
</gene>
<dbReference type="Gene3D" id="3.30.70.1070">
    <property type="entry name" value="Sporulation related repeat"/>
    <property type="match status" value="1"/>
</dbReference>
<dbReference type="PANTHER" id="PTHR38687:SF2">
    <property type="entry name" value="CELL DIVISION PROTEIN FTSN"/>
    <property type="match status" value="1"/>
</dbReference>
<dbReference type="PROSITE" id="PS51724">
    <property type="entry name" value="SPOR"/>
    <property type="match status" value="1"/>
</dbReference>
<evidence type="ECO:0000256" key="2">
    <source>
        <dbReference type="SAM" id="Phobius"/>
    </source>
</evidence>
<dbReference type="GO" id="GO:0042834">
    <property type="term" value="F:peptidoglycan binding"/>
    <property type="evidence" value="ECO:0007669"/>
    <property type="project" value="InterPro"/>
</dbReference>
<name>A0A1E7Z939_9ALTE</name>
<dbReference type="GO" id="GO:0051301">
    <property type="term" value="P:cell division"/>
    <property type="evidence" value="ECO:0007669"/>
    <property type="project" value="UniProtKB-KW"/>
</dbReference>
<keyword evidence="4" id="KW-0131">Cell cycle</keyword>
<dbReference type="InterPro" id="IPR036680">
    <property type="entry name" value="SPOR-like_sf"/>
</dbReference>
<protein>
    <submittedName>
        <fullName evidence="4">Cell division protein FtsN</fullName>
    </submittedName>
</protein>
<dbReference type="SUPFAM" id="SSF110997">
    <property type="entry name" value="Sporulation related repeat"/>
    <property type="match status" value="1"/>
</dbReference>
<keyword evidence="2" id="KW-0472">Membrane</keyword>
<dbReference type="InterPro" id="IPR007730">
    <property type="entry name" value="SPOR-like_dom"/>
</dbReference>
<keyword evidence="2" id="KW-0812">Transmembrane</keyword>
<sequence length="188" mass="21729">MAQRDYVSRGRAPQNKNKNNNKRKPPAPEQNRTKIWMRLVVVIIAILALIYFLFSIKDNVDETADSTMEQLPQIVEEDELPEVPKEEWDYIKSLPGYEVEVEVAEQQKSDKLYLLQCGSFRTRSQAEEMKAKIAFQGLEAQVRATTGSNGEWFRVIMGPLQTKRDAERAKHSLRKVNITTCMILTWNL</sequence>
<comment type="caution">
    <text evidence="4">The sequence shown here is derived from an EMBL/GenBank/DDBJ whole genome shotgun (WGS) entry which is preliminary data.</text>
</comment>
<evidence type="ECO:0000313" key="5">
    <source>
        <dbReference type="Proteomes" id="UP000175691"/>
    </source>
</evidence>
<dbReference type="InterPro" id="IPR052521">
    <property type="entry name" value="Cell_div_SPOR-domain"/>
</dbReference>
<dbReference type="EMBL" id="MDHN01000032">
    <property type="protein sequence ID" value="OFC70046.1"/>
    <property type="molecule type" value="Genomic_DNA"/>
</dbReference>
<organism evidence="4 5">
    <name type="scientific">Alteromonas confluentis</name>
    <dbReference type="NCBI Taxonomy" id="1656094"/>
    <lineage>
        <taxon>Bacteria</taxon>
        <taxon>Pseudomonadati</taxon>
        <taxon>Pseudomonadota</taxon>
        <taxon>Gammaproteobacteria</taxon>
        <taxon>Alteromonadales</taxon>
        <taxon>Alteromonadaceae</taxon>
        <taxon>Alteromonas/Salinimonas group</taxon>
        <taxon>Alteromonas</taxon>
    </lineage>
</organism>
<dbReference type="RefSeq" id="WP_070126292.1">
    <property type="nucleotide sequence ID" value="NZ_MDHN01000032.1"/>
</dbReference>
<feature type="domain" description="SPOR" evidence="3">
    <location>
        <begin position="107"/>
        <end position="186"/>
    </location>
</feature>